<dbReference type="Proteomes" id="UP000177913">
    <property type="component" value="Unassembled WGS sequence"/>
</dbReference>
<dbReference type="AlphaFoldDB" id="A0A1F7H0G6"/>
<feature type="transmembrane region" description="Helical" evidence="1">
    <location>
        <begin position="192"/>
        <end position="209"/>
    </location>
</feature>
<keyword evidence="1" id="KW-0812">Transmembrane</keyword>
<proteinExistence type="predicted"/>
<organism evidence="2 3">
    <name type="scientific">Candidatus Roizmanbacteria bacterium RIFCSPHIGHO2_02_FULL_38_11</name>
    <dbReference type="NCBI Taxonomy" id="1802039"/>
    <lineage>
        <taxon>Bacteria</taxon>
        <taxon>Candidatus Roizmaniibacteriota</taxon>
    </lineage>
</organism>
<feature type="transmembrane region" description="Helical" evidence="1">
    <location>
        <begin position="106"/>
        <end position="123"/>
    </location>
</feature>
<feature type="transmembrane region" description="Helical" evidence="1">
    <location>
        <begin position="313"/>
        <end position="334"/>
    </location>
</feature>
<gene>
    <name evidence="2" type="ORF">A3C25_01805</name>
</gene>
<feature type="transmembrane region" description="Helical" evidence="1">
    <location>
        <begin position="238"/>
        <end position="258"/>
    </location>
</feature>
<keyword evidence="1" id="KW-1133">Transmembrane helix</keyword>
<feature type="transmembrane region" description="Helical" evidence="1">
    <location>
        <begin position="412"/>
        <end position="431"/>
    </location>
</feature>
<protein>
    <recommendedName>
        <fullName evidence="4">Membrane protein 6-pyruvoyl-tetrahydropterin synthase-related domain-containing protein</fullName>
    </recommendedName>
</protein>
<dbReference type="EMBL" id="MFZO01000031">
    <property type="protein sequence ID" value="OGK24691.1"/>
    <property type="molecule type" value="Genomic_DNA"/>
</dbReference>
<evidence type="ECO:0000256" key="1">
    <source>
        <dbReference type="SAM" id="Phobius"/>
    </source>
</evidence>
<sequence>MKKRLITFYPFIIFVGLTLFFSRKFLFTSGQILYGEFFGSVDYFFFLKQFLNAWTDYTSLGHSNIGISTSYGLNPLFFVIPPGYNLPFLSLLSIFQLIFANFSSKMYIILSIFLPFLGMYFLAKFWFKDITKLPFVLNLLSFVASVIYSVSGQMSSRISAGHLRYSLGHAMFPLLLLCTLKGIEEKNPKKGYFYIFVSGLIIAQLVWAMPQLLSLYLILLFFYFLIFIVPDKEKIKKILSFVLASLVIGILLNIHIWLPALFYPEKLAYIETPYYSSSYVNITSKSTKFNELIANGSGSEKAFVGEIQYKTVISYKLLIPFLAIMLFIPAFLVLSKIKRKFLYLFLVAASGIIFSWGINYPFEKIFMYLFSNVFLFKPFRDVGKFAILYLFSLSLFVPYAFFLIYHLFGKKSSIIAVGLFVFFLLYVSPSFTSGNFGNIIVPFQLPDKYEKLNRFLSEEKGNFRVAIYPNDKYIGQYDWFPKNLLPSSYYNVFHILFPLSKNLAVSNRTMTDWSSRYLDYLELNLDQPWTAERLGEEMVRFMIVDHSLPEYEKVLASLDKNPKLKKLNAVSGFTLFEIVDYNKQAVKEKDAVYYFGDVPGVKYLSGKLSLINLNSNQIELLAKNYSPYLLLYNSSLDDVFYTSLDRYKISFFPEVRFPRDSAKDFYFPAEYLRSLTQPGIVFYNPEIIRTEGQGNKIDKNFEFKKGRYKVLLSTASAPGQTNSLKITIDNKSKKMVNFRKKSEGMEWIDFGEVDLKESNVNIAIENLEPGSLYVDYFLLIPFEDYKKLRNEFYSQVNSKKIIEVDKPISQDSIKDNKKAIHVLSQSFSPYWNICNTEVIRVNFYGTGALCDVNATTQPNFKPDKIYKIGIILSGSLYVITIASMILLQLKFNNSFNKSKFQNSNVKSNPKSK</sequence>
<accession>A0A1F7H0G6</accession>
<feature type="transmembrane region" description="Helical" evidence="1">
    <location>
        <begin position="6"/>
        <end position="22"/>
    </location>
</feature>
<evidence type="ECO:0000313" key="3">
    <source>
        <dbReference type="Proteomes" id="UP000177913"/>
    </source>
</evidence>
<feature type="transmembrane region" description="Helical" evidence="1">
    <location>
        <begin position="341"/>
        <end position="362"/>
    </location>
</feature>
<evidence type="ECO:0008006" key="4">
    <source>
        <dbReference type="Google" id="ProtNLM"/>
    </source>
</evidence>
<comment type="caution">
    <text evidence="2">The sequence shown here is derived from an EMBL/GenBank/DDBJ whole genome shotgun (WGS) entry which is preliminary data.</text>
</comment>
<reference evidence="2 3" key="1">
    <citation type="journal article" date="2016" name="Nat. Commun.">
        <title>Thousands of microbial genomes shed light on interconnected biogeochemical processes in an aquifer system.</title>
        <authorList>
            <person name="Anantharaman K."/>
            <person name="Brown C.T."/>
            <person name="Hug L.A."/>
            <person name="Sharon I."/>
            <person name="Castelle C.J."/>
            <person name="Probst A.J."/>
            <person name="Thomas B.C."/>
            <person name="Singh A."/>
            <person name="Wilkins M.J."/>
            <person name="Karaoz U."/>
            <person name="Brodie E.L."/>
            <person name="Williams K.H."/>
            <person name="Hubbard S.S."/>
            <person name="Banfield J.F."/>
        </authorList>
    </citation>
    <scope>NUCLEOTIDE SEQUENCE [LARGE SCALE GENOMIC DNA]</scope>
</reference>
<feature type="transmembrane region" description="Helical" evidence="1">
    <location>
        <begin position="215"/>
        <end position="231"/>
    </location>
</feature>
<feature type="transmembrane region" description="Helical" evidence="1">
    <location>
        <begin position="135"/>
        <end position="151"/>
    </location>
</feature>
<evidence type="ECO:0000313" key="2">
    <source>
        <dbReference type="EMBL" id="OGK24691.1"/>
    </source>
</evidence>
<keyword evidence="1" id="KW-0472">Membrane</keyword>
<feature type="transmembrane region" description="Helical" evidence="1">
    <location>
        <begin position="865"/>
        <end position="889"/>
    </location>
</feature>
<feature type="transmembrane region" description="Helical" evidence="1">
    <location>
        <begin position="382"/>
        <end position="405"/>
    </location>
</feature>
<feature type="transmembrane region" description="Helical" evidence="1">
    <location>
        <begin position="76"/>
        <end position="100"/>
    </location>
</feature>
<name>A0A1F7H0G6_9BACT</name>